<organism evidence="3 4">
    <name type="scientific">Pseudocohnilembus persalinus</name>
    <name type="common">Ciliate</name>
    <dbReference type="NCBI Taxonomy" id="266149"/>
    <lineage>
        <taxon>Eukaryota</taxon>
        <taxon>Sar</taxon>
        <taxon>Alveolata</taxon>
        <taxon>Ciliophora</taxon>
        <taxon>Intramacronucleata</taxon>
        <taxon>Oligohymenophorea</taxon>
        <taxon>Scuticociliatia</taxon>
        <taxon>Philasterida</taxon>
        <taxon>Pseudocohnilembidae</taxon>
        <taxon>Pseudocohnilembus</taxon>
    </lineage>
</organism>
<evidence type="ECO:0000313" key="3">
    <source>
        <dbReference type="EMBL" id="KRW98206.1"/>
    </source>
</evidence>
<feature type="transmembrane region" description="Helical" evidence="1">
    <location>
        <begin position="829"/>
        <end position="851"/>
    </location>
</feature>
<proteinExistence type="predicted"/>
<keyword evidence="1" id="KW-1133">Transmembrane helix</keyword>
<reference evidence="3 4" key="1">
    <citation type="journal article" date="2015" name="Sci. Rep.">
        <title>Genome of the facultative scuticociliatosis pathogen Pseudocohnilembus persalinus provides insight into its virulence through horizontal gene transfer.</title>
        <authorList>
            <person name="Xiong J."/>
            <person name="Wang G."/>
            <person name="Cheng J."/>
            <person name="Tian M."/>
            <person name="Pan X."/>
            <person name="Warren A."/>
            <person name="Jiang C."/>
            <person name="Yuan D."/>
            <person name="Miao W."/>
        </authorList>
    </citation>
    <scope>NUCLEOTIDE SEQUENCE [LARGE SCALE GENOMIC DNA]</scope>
    <source>
        <strain evidence="3">36N120E</strain>
    </source>
</reference>
<dbReference type="SUPFAM" id="SSF51126">
    <property type="entry name" value="Pectin lyase-like"/>
    <property type="match status" value="3"/>
</dbReference>
<feature type="transmembrane region" description="Helical" evidence="1">
    <location>
        <begin position="1040"/>
        <end position="1061"/>
    </location>
</feature>
<dbReference type="InterPro" id="IPR006626">
    <property type="entry name" value="PbH1"/>
</dbReference>
<dbReference type="Gene3D" id="2.160.20.10">
    <property type="entry name" value="Single-stranded right-handed beta-helix, Pectin lyase-like"/>
    <property type="match status" value="1"/>
</dbReference>
<dbReference type="SMART" id="SM00710">
    <property type="entry name" value="PbH1"/>
    <property type="match status" value="16"/>
</dbReference>
<dbReference type="PANTHER" id="PTHR11319:SF35">
    <property type="entry name" value="OUTER MEMBRANE PROTEIN PMPC-RELATED"/>
    <property type="match status" value="1"/>
</dbReference>
<dbReference type="PANTHER" id="PTHR11319">
    <property type="entry name" value="G PROTEIN-COUPLED RECEPTOR-RELATED"/>
    <property type="match status" value="1"/>
</dbReference>
<dbReference type="GO" id="GO:0016829">
    <property type="term" value="F:lyase activity"/>
    <property type="evidence" value="ECO:0007669"/>
    <property type="project" value="UniProtKB-KW"/>
</dbReference>
<evidence type="ECO:0000256" key="1">
    <source>
        <dbReference type="SAM" id="Phobius"/>
    </source>
</evidence>
<feature type="transmembrane region" description="Helical" evidence="1">
    <location>
        <begin position="947"/>
        <end position="973"/>
    </location>
</feature>
<keyword evidence="4" id="KW-1185">Reference proteome</keyword>
<dbReference type="Pfam" id="PF13229">
    <property type="entry name" value="Beta_helix"/>
    <property type="match status" value="1"/>
</dbReference>
<feature type="domain" description="Right handed beta helix" evidence="2">
    <location>
        <begin position="238"/>
        <end position="389"/>
    </location>
</feature>
<dbReference type="InterPro" id="IPR039448">
    <property type="entry name" value="Beta_helix"/>
</dbReference>
<feature type="transmembrane region" description="Helical" evidence="1">
    <location>
        <begin position="893"/>
        <end position="915"/>
    </location>
</feature>
<evidence type="ECO:0000313" key="4">
    <source>
        <dbReference type="Proteomes" id="UP000054937"/>
    </source>
</evidence>
<evidence type="ECO:0000259" key="2">
    <source>
        <dbReference type="Pfam" id="PF13229"/>
    </source>
</evidence>
<keyword evidence="1" id="KW-0472">Membrane</keyword>
<dbReference type="EMBL" id="LDAU01000262">
    <property type="protein sequence ID" value="KRW98206.1"/>
    <property type="molecule type" value="Genomic_DNA"/>
</dbReference>
<sequence>MEQTYISDCIFQNSVTENGGIYLYYMYKSTVGNYTVDIKNSIFNNNSGKNNAMYMYYLTHVVTMDNITISNNRNGQSIYLNIMFQEPVYIKNSKFISNFNSEGTGSCIYTNYMAYLELDNLNISFNQGYTKNFFINFVIDFVFSNSIVHNNTGQESSGVYLRSIDKSEIYNLTFTQNYAKEEASALNIYQCEQVNIYNLTFEDNMSGNLVGAFETKELEKSNIYDIIFRRNIAKQKGSSLSILAGSESNYYNIQIQDSIALNQHGAIYIEEGININFSNITVFNSTTEDNDGGAFYVYLSENTIINNSYFYNNYASKGGAVSLYNPTNAIIQNTVFKNNQARTYAGALHIDKGRIQLQNVTFINNQVQQEGGAVYAESLYSIQIQNSQFKSNFCEAGNGGAMNFYNCDSVVLKNCNISQNSAVGGYGAGIFSDLVDIIEIDGIQMYENYQAELAGAFYSTDFNEIHINNSQIYNHYDITQTKGGAFYFQSGVNVIFTYTEIYNNQASQFGGAIYSLQLKNLIFENSIIEDNYVATNSGETNPNGGGLYSDTIDNITIISTKFYNNTAFELGGAIHLLDAQYLNIYDSIFELNQVYFDENIYQFEKNQDYDITKGGGIFIYTKYLDSYKQINIIIKQTTFKNNQASSGGGIMIQLDPGYDLIPEFQDIIFENNIADIGPGLRYLGDDEDYFKNLKEQADIKDINNFGYIISENIYWTFTYYEKIVEEDSNQFTLCGPGYFVKTLRSTTCESCLDNGVCKGGYIPLYPDKYYWRPSKDDLDLYYCENYEEACPGNDTCKIGHTGPLCESCDIYNGYGPYGIQCEKCTSEDFMVILKVSLLSICILIIVCYQIYGIRKRIQKRQLSQIFFNLWDYPINTQSNLSGIIKIAILHCQIIYLIASFTLNVPFEVISFFEIIGNPQTTLSTNLVCILSRDLDDPNNIDKVNYKISVYALFLITFLLVVAILIEIILHIFFKFFQNRNQFIDYIKCSIICFLITVQPGILQNSLEFVKCRDIAGIQYSSADLFVLCDSDFFTKVVFPINMTLIILLGLFIPGAFVFILVNGHKKNLLKKYSFQRRFGVLFIELKSQYYYWDIVTMALDQNQTQGQEFSQRQRLNTVEQQISLHKSQFANITISKKKYSFKQNQSQNKNTVISNQNQDSKKQNQNSNILLQRNSNKKTPSIIAQTEQSQKELKQLIFQSNTAINDSTYAQQDELMKLNQINNQNSQDYVKQIALLKNQSVSGNFLNEISPEQFGKQTKKNNTYIIKKNQKRHLHDKKNKSQFQIIQQNDSNVNLKKNQSVESQNQTLDYKMKNKQLESFQTEQKQETKFPVIPVYYSESAQEITQHQQQIKDIYGFKDFSNQKINLDIKFENDLQEQEQNDDSNLDFVNFQIDQKFSQNSIQTLQPSSFKKKLENISQNDYDLISQQQNSQKSIENYKNNMKNQDVGDYQNQNSEFNLENNVNQNFDRSNENKNQTDKIKLKNQENYSSQEITIDLDQNNISNQNFLINKKINANNNNDEIYNNYRPKGDKFQDISFDFDLE</sequence>
<dbReference type="InParanoid" id="A0A0V0Q7P0"/>
<dbReference type="InterPro" id="IPR011050">
    <property type="entry name" value="Pectin_lyase_fold/virulence"/>
</dbReference>
<comment type="caution">
    <text evidence="3">The sequence shown here is derived from an EMBL/GenBank/DDBJ whole genome shotgun (WGS) entry which is preliminary data.</text>
</comment>
<dbReference type="Proteomes" id="UP000054937">
    <property type="component" value="Unassembled WGS sequence"/>
</dbReference>
<name>A0A0V0Q7P0_PSEPJ</name>
<keyword evidence="1" id="KW-0812">Transmembrane</keyword>
<gene>
    <name evidence="3" type="ORF">PPERSA_00089</name>
</gene>
<dbReference type="InterPro" id="IPR012334">
    <property type="entry name" value="Pectin_lyas_fold"/>
</dbReference>
<dbReference type="OrthoDB" id="540768at2759"/>
<dbReference type="OMA" id="MELLECQ"/>
<protein>
    <submittedName>
        <fullName evidence="3">Pectin lyase fold/virulence factor</fullName>
    </submittedName>
</protein>
<accession>A0A0V0Q7P0</accession>
<keyword evidence="3" id="KW-0456">Lyase</keyword>